<reference evidence="1" key="2">
    <citation type="submission" date="2025-09" db="UniProtKB">
        <authorList>
            <consortium name="Ensembl"/>
        </authorList>
    </citation>
    <scope>IDENTIFICATION</scope>
</reference>
<organism evidence="1 2">
    <name type="scientific">Eptatretus burgeri</name>
    <name type="common">Inshore hagfish</name>
    <dbReference type="NCBI Taxonomy" id="7764"/>
    <lineage>
        <taxon>Eukaryota</taxon>
        <taxon>Metazoa</taxon>
        <taxon>Chordata</taxon>
        <taxon>Craniata</taxon>
        <taxon>Vertebrata</taxon>
        <taxon>Cyclostomata</taxon>
        <taxon>Myxini</taxon>
        <taxon>Myxiniformes</taxon>
        <taxon>Myxinidae</taxon>
        <taxon>Eptatretinae</taxon>
        <taxon>Eptatretus</taxon>
    </lineage>
</organism>
<proteinExistence type="predicted"/>
<dbReference type="AlphaFoldDB" id="A0A8C4N993"/>
<evidence type="ECO:0000313" key="2">
    <source>
        <dbReference type="Proteomes" id="UP000694388"/>
    </source>
</evidence>
<protein>
    <submittedName>
        <fullName evidence="1">Uncharacterized protein</fullName>
    </submittedName>
</protein>
<keyword evidence="2" id="KW-1185">Reference proteome</keyword>
<sequence>MPNMNDDIVHPNPEEKRKRNYKLPVLFSDIFYFHRRFCPVYPHPSTFTLFAIFSSLFTYSLSGQSTCCSFNNKKV</sequence>
<dbReference type="Proteomes" id="UP000694388">
    <property type="component" value="Unplaced"/>
</dbReference>
<name>A0A8C4N993_EPTBU</name>
<accession>A0A8C4N993</accession>
<dbReference type="Ensembl" id="ENSEBUT00000003605.1">
    <property type="protein sequence ID" value="ENSEBUP00000003239.1"/>
    <property type="gene ID" value="ENSEBUG00000002363.1"/>
</dbReference>
<reference evidence="1" key="1">
    <citation type="submission" date="2025-08" db="UniProtKB">
        <authorList>
            <consortium name="Ensembl"/>
        </authorList>
    </citation>
    <scope>IDENTIFICATION</scope>
</reference>
<evidence type="ECO:0000313" key="1">
    <source>
        <dbReference type="Ensembl" id="ENSEBUP00000003239.1"/>
    </source>
</evidence>